<dbReference type="PATRIC" id="fig|1423.173.peg.2781"/>
<evidence type="ECO:0000313" key="2">
    <source>
        <dbReference type="EMBL" id="KIU10669.1"/>
    </source>
</evidence>
<evidence type="ECO:0000313" key="3">
    <source>
        <dbReference type="EMBL" id="WEY84852.1"/>
    </source>
</evidence>
<dbReference type="EMBL" id="JXBC01000004">
    <property type="protein sequence ID" value="KIU10669.1"/>
    <property type="molecule type" value="Genomic_DNA"/>
</dbReference>
<proteinExistence type="predicted"/>
<dbReference type="Pfam" id="PF16302">
    <property type="entry name" value="DUF4944"/>
    <property type="match status" value="1"/>
</dbReference>
<dbReference type="InterPro" id="IPR032545">
    <property type="entry name" value="DUF4944"/>
</dbReference>
<dbReference type="STRING" id="483913.AN935_02990"/>
<name>A0A0D1JE45_BACIU</name>
<evidence type="ECO:0000313" key="4">
    <source>
        <dbReference type="Proteomes" id="UP000032247"/>
    </source>
</evidence>
<keyword evidence="1" id="KW-1133">Transmembrane helix</keyword>
<reference evidence="2 4" key="1">
    <citation type="submission" date="2014-12" db="EMBL/GenBank/DDBJ databases">
        <title>Comparative genome analysis of Bacillus coagulans HM-08, Clostridium butyricum HM-68, Bacillus subtilis HM-66 and Bacillus licheniformis BL-09.</title>
        <authorList>
            <person name="Zhang H."/>
        </authorList>
    </citation>
    <scope>NUCLEOTIDE SEQUENCE [LARGE SCALE GENOMIC DNA]</scope>
    <source>
        <strain evidence="2 4">HM-66</strain>
    </source>
</reference>
<dbReference type="Proteomes" id="UP000032247">
    <property type="component" value="Unassembled WGS sequence"/>
</dbReference>
<sequence length="165" mass="19380">MSSHYKYPLIFTAFLLIALCLIFFSYHLIHHVRLEYPNWQGESKDQNWEAVFKKNEDAPNEYSGELYWIGEPHETDNTYLESLIVKKDDEILLSSDTEIPMHDYAGGTYRDGSAKEKSVSFLERLDEHELEGHDITIEVKWKQGNHYSASQLTLNEMTLFEEKQQ</sequence>
<reference evidence="3" key="2">
    <citation type="submission" date="2023-03" db="EMBL/GenBank/DDBJ databases">
        <title>Complete genome sequences of 52 Bacillus and Priestia strains isolated from West-African fermentations and 26 reference strains from the DSMZ collection.</title>
        <authorList>
            <person name="Wiedenbein E.S."/>
            <person name="Canoy T.S."/>
            <person name="Hui Y."/>
            <person name="Parkouda C."/>
            <person name="Dawende C."/>
            <person name="Ametefe E."/>
            <person name="Jespersen L."/>
            <person name="Nielsen D.S."/>
        </authorList>
    </citation>
    <scope>NUCLEOTIDE SEQUENCE</scope>
    <source>
        <strain evidence="3">PRO56</strain>
    </source>
</reference>
<feature type="transmembrane region" description="Helical" evidence="1">
    <location>
        <begin position="7"/>
        <end position="29"/>
    </location>
</feature>
<organism evidence="2 4">
    <name type="scientific">Bacillus subtilis</name>
    <dbReference type="NCBI Taxonomy" id="1423"/>
    <lineage>
        <taxon>Bacteria</taxon>
        <taxon>Bacillati</taxon>
        <taxon>Bacillota</taxon>
        <taxon>Bacilli</taxon>
        <taxon>Bacillales</taxon>
        <taxon>Bacillaceae</taxon>
        <taxon>Bacillus</taxon>
    </lineage>
</organism>
<protein>
    <submittedName>
        <fullName evidence="3">YdhH/YoaO family protein</fullName>
    </submittedName>
</protein>
<dbReference type="Proteomes" id="UP001214898">
    <property type="component" value="Chromosome"/>
</dbReference>
<evidence type="ECO:0000256" key="1">
    <source>
        <dbReference type="SAM" id="Phobius"/>
    </source>
</evidence>
<dbReference type="EMBL" id="CP120576">
    <property type="protein sequence ID" value="WEY84852.1"/>
    <property type="molecule type" value="Genomic_DNA"/>
</dbReference>
<keyword evidence="1" id="KW-0472">Membrane</keyword>
<dbReference type="RefSeq" id="WP_038428430.1">
    <property type="nucleotide sequence ID" value="NZ_CP009796.1"/>
</dbReference>
<accession>A0A0D1JE45</accession>
<dbReference type="AlphaFoldDB" id="A0A0D1JE45"/>
<keyword evidence="1" id="KW-0812">Transmembrane</keyword>
<gene>
    <name evidence="3" type="primary">ydhH</name>
    <name evidence="3" type="ORF">P5633_00475</name>
    <name evidence="2" type="ORF">SC09_Contig25orf00487</name>
</gene>